<reference evidence="3" key="1">
    <citation type="submission" date="2019-11" db="UniProtKB">
        <authorList>
            <consortium name="WormBaseParasite"/>
        </authorList>
    </citation>
    <scope>IDENTIFICATION</scope>
</reference>
<comment type="similarity">
    <text evidence="1">Belongs to the LDH/MDH superfamily. MDH type 2 family.</text>
</comment>
<dbReference type="GO" id="GO:0016616">
    <property type="term" value="F:oxidoreductase activity, acting on the CH-OH group of donors, NAD or NADP as acceptor"/>
    <property type="evidence" value="ECO:0007669"/>
    <property type="project" value="InterPro"/>
</dbReference>
<proteinExistence type="inferred from homology"/>
<keyword evidence="2" id="KW-0560">Oxidoreductase</keyword>
<dbReference type="Gene3D" id="3.90.110.10">
    <property type="entry name" value="Lactate dehydrogenase/glycoside hydrolase, family 4, C-terminal"/>
    <property type="match status" value="1"/>
</dbReference>
<dbReference type="InterPro" id="IPR036291">
    <property type="entry name" value="NAD(P)-bd_dom_sf"/>
</dbReference>
<dbReference type="SUPFAM" id="SSF56327">
    <property type="entry name" value="LDH C-terminal domain-like"/>
    <property type="match status" value="1"/>
</dbReference>
<dbReference type="InterPro" id="IPR010945">
    <property type="entry name" value="Malate_DH_type2"/>
</dbReference>
<name>A0A5K3F9K9_MESCO</name>
<dbReference type="GO" id="GO:0016615">
    <property type="term" value="F:malate dehydrogenase activity"/>
    <property type="evidence" value="ECO:0007669"/>
    <property type="project" value="InterPro"/>
</dbReference>
<dbReference type="Gene3D" id="3.40.50.720">
    <property type="entry name" value="NAD(P)-binding Rossmann-like Domain"/>
    <property type="match status" value="1"/>
</dbReference>
<evidence type="ECO:0000256" key="2">
    <source>
        <dbReference type="ARBA" id="ARBA00023002"/>
    </source>
</evidence>
<dbReference type="PANTHER" id="PTHR23382">
    <property type="entry name" value="MALATE DEHYDROGENASE"/>
    <property type="match status" value="1"/>
</dbReference>
<dbReference type="InterPro" id="IPR015955">
    <property type="entry name" value="Lactate_DH/Glyco_Ohase_4_C"/>
</dbReference>
<evidence type="ECO:0000313" key="3">
    <source>
        <dbReference type="WBParaSite" id="MCU_006567-RB"/>
    </source>
</evidence>
<organism evidence="3">
    <name type="scientific">Mesocestoides corti</name>
    <name type="common">Flatworm</name>
    <dbReference type="NCBI Taxonomy" id="53468"/>
    <lineage>
        <taxon>Eukaryota</taxon>
        <taxon>Metazoa</taxon>
        <taxon>Spiralia</taxon>
        <taxon>Lophotrochozoa</taxon>
        <taxon>Platyhelminthes</taxon>
        <taxon>Cestoda</taxon>
        <taxon>Eucestoda</taxon>
        <taxon>Cyclophyllidea</taxon>
        <taxon>Mesocestoididae</taxon>
        <taxon>Mesocestoides</taxon>
    </lineage>
</organism>
<dbReference type="GO" id="GO:0006108">
    <property type="term" value="P:malate metabolic process"/>
    <property type="evidence" value="ECO:0007669"/>
    <property type="project" value="InterPro"/>
</dbReference>
<dbReference type="WBParaSite" id="MCU_006567-RB">
    <property type="protein sequence ID" value="MCU_006567-RB"/>
    <property type="gene ID" value="MCU_006567"/>
</dbReference>
<accession>A0A5K3F9K9</accession>
<protein>
    <submittedName>
        <fullName evidence="3">Malate dehydrogenase 1B</fullName>
    </submittedName>
</protein>
<evidence type="ECO:0000256" key="1">
    <source>
        <dbReference type="ARBA" id="ARBA00009613"/>
    </source>
</evidence>
<dbReference type="AlphaFoldDB" id="A0A5K3F9K9"/>
<dbReference type="SUPFAM" id="SSF51735">
    <property type="entry name" value="NAD(P)-binding Rossmann-fold domains"/>
    <property type="match status" value="1"/>
</dbReference>
<sequence>SGSANCPLYATCELLGDKLERNLPNFSLTKIIIPPYDWQNYAERLAKKHGWPKMASPIIWRECVDTGGMTTLIGDARDFQEYVFTYYGQLSQFTSQKLLQIAEENQRWTEETVAANVVKKVMQKMHPVITIVGAESPTAARLCMMLAMARQSDDEGKVSLCLFPGNLKNLQAIKGLKETLEESACWGVRTVKISTGIADAVSDASVVVILDVVPRQQEVIVDGVARPRESRADWLNRRFAFFYKLGEHLQTYAQPSVKVIVAGSLQLFEGAESVAAPLNFDVQSLHVACKDKIPVNNIVGLPRALEYRMKAAIGRQLGVHRCDLVDLILWGNIDNCFFADISQARVYRRHGQADSETGPAWFNLAAEPLIFDKEALYSKVLPSALEELKSPSTNQAALCHASAIFSFIDEWHFGHPHPHEMIASLVVSSVGLYGLPTGMAFSFPVTLRPQGRFEICQDIVCDVDKKRALEECIRDALTDWSVVNPVPLSNFLKSVVTVEGEVSGHGTDDSSLSGPTAFYTPLRTAHPVDHQVRLSPRTAADTKLALPASPSK</sequence>